<keyword evidence="9" id="KW-1185">Reference proteome</keyword>
<dbReference type="GO" id="GO:0006281">
    <property type="term" value="P:DNA repair"/>
    <property type="evidence" value="ECO:0007669"/>
    <property type="project" value="TreeGrafter"/>
</dbReference>
<dbReference type="Pfam" id="PF00271">
    <property type="entry name" value="Helicase_C"/>
    <property type="match status" value="1"/>
</dbReference>
<keyword evidence="2" id="KW-0378">Hydrolase</keyword>
<dbReference type="PROSITE" id="PS51194">
    <property type="entry name" value="HELICASE_CTER"/>
    <property type="match status" value="1"/>
</dbReference>
<dbReference type="InterPro" id="IPR000330">
    <property type="entry name" value="SNF2_N"/>
</dbReference>
<dbReference type="CDD" id="cd18008">
    <property type="entry name" value="DEXDc_SHPRH-like"/>
    <property type="match status" value="1"/>
</dbReference>
<comment type="caution">
    <text evidence="8">The sequence shown here is derived from an EMBL/GenBank/DDBJ whole genome shotgun (WGS) entry which is preliminary data.</text>
</comment>
<dbReference type="EMBL" id="JAFEKC020000005">
    <property type="protein sequence ID" value="KAK0514754.1"/>
    <property type="molecule type" value="Genomic_DNA"/>
</dbReference>
<gene>
    <name evidence="8" type="ORF">JMJ35_003371</name>
</gene>
<organism evidence="8 9">
    <name type="scientific">Cladonia borealis</name>
    <dbReference type="NCBI Taxonomy" id="184061"/>
    <lineage>
        <taxon>Eukaryota</taxon>
        <taxon>Fungi</taxon>
        <taxon>Dikarya</taxon>
        <taxon>Ascomycota</taxon>
        <taxon>Pezizomycotina</taxon>
        <taxon>Lecanoromycetes</taxon>
        <taxon>OSLEUM clade</taxon>
        <taxon>Lecanoromycetidae</taxon>
        <taxon>Lecanorales</taxon>
        <taxon>Lecanorineae</taxon>
        <taxon>Cladoniaceae</taxon>
        <taxon>Cladonia</taxon>
    </lineage>
</organism>
<evidence type="ECO:0000313" key="8">
    <source>
        <dbReference type="EMBL" id="KAK0514754.1"/>
    </source>
</evidence>
<dbReference type="InterPro" id="IPR038718">
    <property type="entry name" value="SNF2-like_sf"/>
</dbReference>
<dbReference type="PROSITE" id="PS51192">
    <property type="entry name" value="HELICASE_ATP_BIND_1"/>
    <property type="match status" value="1"/>
</dbReference>
<name>A0AA39V6Q6_9LECA</name>
<dbReference type="InterPro" id="IPR027417">
    <property type="entry name" value="P-loop_NTPase"/>
</dbReference>
<dbReference type="InterPro" id="IPR050628">
    <property type="entry name" value="SNF2_RAD54_helicase_TF"/>
</dbReference>
<feature type="domain" description="Helicase C-terminal" evidence="7">
    <location>
        <begin position="525"/>
        <end position="696"/>
    </location>
</feature>
<evidence type="ECO:0000256" key="2">
    <source>
        <dbReference type="ARBA" id="ARBA00022801"/>
    </source>
</evidence>
<accession>A0AA39V6Q6</accession>
<feature type="domain" description="Helicase ATP-binding" evidence="6">
    <location>
        <begin position="137"/>
        <end position="335"/>
    </location>
</feature>
<dbReference type="GO" id="GO:0005634">
    <property type="term" value="C:nucleus"/>
    <property type="evidence" value="ECO:0007669"/>
    <property type="project" value="TreeGrafter"/>
</dbReference>
<dbReference type="SMART" id="SM00490">
    <property type="entry name" value="HELICc"/>
    <property type="match status" value="1"/>
</dbReference>
<keyword evidence="3" id="KW-0347">Helicase</keyword>
<dbReference type="AlphaFoldDB" id="A0AA39V6Q6"/>
<evidence type="ECO:0000256" key="1">
    <source>
        <dbReference type="ARBA" id="ARBA00022741"/>
    </source>
</evidence>
<dbReference type="GO" id="GO:0004386">
    <property type="term" value="F:helicase activity"/>
    <property type="evidence" value="ECO:0007669"/>
    <property type="project" value="UniProtKB-KW"/>
</dbReference>
<evidence type="ECO:0000259" key="6">
    <source>
        <dbReference type="PROSITE" id="PS51192"/>
    </source>
</evidence>
<dbReference type="PANTHER" id="PTHR45626:SF17">
    <property type="entry name" value="HELICASE-LIKE TRANSCRIPTION FACTOR"/>
    <property type="match status" value="1"/>
</dbReference>
<dbReference type="PANTHER" id="PTHR45626">
    <property type="entry name" value="TRANSCRIPTION TERMINATION FACTOR 2-RELATED"/>
    <property type="match status" value="1"/>
</dbReference>
<keyword evidence="1" id="KW-0547">Nucleotide-binding</keyword>
<dbReference type="SUPFAM" id="SSF52540">
    <property type="entry name" value="P-loop containing nucleoside triphosphate hydrolases"/>
    <property type="match status" value="2"/>
</dbReference>
<evidence type="ECO:0000256" key="3">
    <source>
        <dbReference type="ARBA" id="ARBA00022806"/>
    </source>
</evidence>
<dbReference type="GO" id="GO:0016787">
    <property type="term" value="F:hydrolase activity"/>
    <property type="evidence" value="ECO:0007669"/>
    <property type="project" value="UniProtKB-KW"/>
</dbReference>
<protein>
    <submittedName>
        <fullName evidence="8">Uncharacterized protein</fullName>
    </submittedName>
</protein>
<reference evidence="8" key="1">
    <citation type="submission" date="2023-03" db="EMBL/GenBank/DDBJ databases">
        <title>Complete genome of Cladonia borealis.</title>
        <authorList>
            <person name="Park H."/>
        </authorList>
    </citation>
    <scope>NUCLEOTIDE SEQUENCE</scope>
    <source>
        <strain evidence="8">ANT050790</strain>
    </source>
</reference>
<feature type="compositionally biased region" description="Polar residues" evidence="5">
    <location>
        <begin position="1"/>
        <end position="11"/>
    </location>
</feature>
<dbReference type="InterPro" id="IPR049730">
    <property type="entry name" value="SNF2/RAD54-like_C"/>
</dbReference>
<sequence>MEQGESSSWLRGTNPGPKGISLATLDPNEIPPRYRIPDIFNKFNAKRILSGTKWNKEWVKAQQQMSQMLGNDRRSNTKFIKSHHKINIDRARTRSPAHMISPNALKHTPRVMVDSGSTKEIFSLKPHQLTGAGEMLYLESEACNGGILADDMGLGKTVQVIALICASLEKAGHDNGRQTTLIVTPKSLLPMWLEQLEARAAGLDVLSYHGSQRKKKANQETFERHHVVLTTYGEVSSEYRDYRAVNLAFQAQANHKGDLKSMPGLPPPKSRKIPIMTMPWYRVILEEAHIPRNTSTEKFKAVYFLEAQKRWAITGTPFLNDYTDLQSLLEFLRIKPWSLDFAFSDHFMKKRPGRTTSQYLPELRNRVLVATFQSIAIRRERGSMFNGEPITHTRTPIEHLVDVTLDNGDKFGMPVWYDWTNLTEQQCQTMYEPLWNADAKYDPAVSADESHTFARYSFMSIAAIHYMSPKGTYNDMTDAEQLQQTEKTDYEDETPDNNAGPSLDAEREKFKGYIRTLDHTWHSSKIDKCVEIIEEDLKEKASGKILVFCDYMTCLDILSMALEEKEIIHDSLNGKMNLQQRTKVVQDFQDEDDLSMPQVLLISSKCGSYGLTLTAASTVIMLNESWTPLNDAQCIARANRIGQKRDVHVYRLRALKSIEVKKAVAAEEKGQKFSQLMTNTRVVTPDTTDQEYEELLNFFADEYGDASPFGIGEGEKFRDGII</sequence>
<dbReference type="GO" id="GO:0008094">
    <property type="term" value="F:ATP-dependent activity, acting on DNA"/>
    <property type="evidence" value="ECO:0007669"/>
    <property type="project" value="TreeGrafter"/>
</dbReference>
<dbReference type="Gene3D" id="3.40.50.10810">
    <property type="entry name" value="Tandem AAA-ATPase domain"/>
    <property type="match status" value="1"/>
</dbReference>
<proteinExistence type="predicted"/>
<dbReference type="InterPro" id="IPR001650">
    <property type="entry name" value="Helicase_C-like"/>
</dbReference>
<evidence type="ECO:0000313" key="9">
    <source>
        <dbReference type="Proteomes" id="UP001166286"/>
    </source>
</evidence>
<dbReference type="Gene3D" id="3.40.50.300">
    <property type="entry name" value="P-loop containing nucleotide triphosphate hydrolases"/>
    <property type="match status" value="1"/>
</dbReference>
<evidence type="ECO:0000259" key="7">
    <source>
        <dbReference type="PROSITE" id="PS51194"/>
    </source>
</evidence>
<dbReference type="GO" id="GO:0005524">
    <property type="term" value="F:ATP binding"/>
    <property type="evidence" value="ECO:0007669"/>
    <property type="project" value="UniProtKB-KW"/>
</dbReference>
<dbReference type="SMART" id="SM00487">
    <property type="entry name" value="DEXDc"/>
    <property type="match status" value="1"/>
</dbReference>
<dbReference type="Proteomes" id="UP001166286">
    <property type="component" value="Unassembled WGS sequence"/>
</dbReference>
<evidence type="ECO:0000256" key="5">
    <source>
        <dbReference type="SAM" id="MobiDB-lite"/>
    </source>
</evidence>
<feature type="region of interest" description="Disordered" evidence="5">
    <location>
        <begin position="1"/>
        <end position="25"/>
    </location>
</feature>
<dbReference type="InterPro" id="IPR014001">
    <property type="entry name" value="Helicase_ATP-bd"/>
</dbReference>
<keyword evidence="4" id="KW-0067">ATP-binding</keyword>
<dbReference type="Pfam" id="PF00176">
    <property type="entry name" value="SNF2-rel_dom"/>
    <property type="match status" value="1"/>
</dbReference>
<evidence type="ECO:0000256" key="4">
    <source>
        <dbReference type="ARBA" id="ARBA00022840"/>
    </source>
</evidence>
<dbReference type="CDD" id="cd18793">
    <property type="entry name" value="SF2_C_SNF"/>
    <property type="match status" value="1"/>
</dbReference>